<dbReference type="AlphaFoldDB" id="A0A1S8NG91"/>
<name>A0A1S8NG91_CLOSA</name>
<organism evidence="1 2">
    <name type="scientific">Clostridium saccharobutylicum</name>
    <dbReference type="NCBI Taxonomy" id="169679"/>
    <lineage>
        <taxon>Bacteria</taxon>
        <taxon>Bacillati</taxon>
        <taxon>Bacillota</taxon>
        <taxon>Clostridia</taxon>
        <taxon>Eubacteriales</taxon>
        <taxon>Clostridiaceae</taxon>
        <taxon>Clostridium</taxon>
    </lineage>
</organism>
<comment type="caution">
    <text evidence="1">The sequence shown here is derived from an EMBL/GenBank/DDBJ whole genome shotgun (WGS) entry which is preliminary data.</text>
</comment>
<dbReference type="RefSeq" id="WP_022747974.1">
    <property type="nucleotide sequence ID" value="NZ_CP016086.1"/>
</dbReference>
<dbReference type="Proteomes" id="UP000191154">
    <property type="component" value="Unassembled WGS sequence"/>
</dbReference>
<dbReference type="PROSITE" id="PS50943">
    <property type="entry name" value="HTH_CROC1"/>
    <property type="match status" value="1"/>
</dbReference>
<sequence>MKLTPIRLRRLNEGIEVEQAVEALKISKSTFYKLERGWTNPSPQLIKRLADTYNCTTDEIFKDLKIKG</sequence>
<dbReference type="SMART" id="SM00530">
    <property type="entry name" value="HTH_XRE"/>
    <property type="match status" value="1"/>
</dbReference>
<dbReference type="STRING" id="169679.CSACC_35580"/>
<dbReference type="SUPFAM" id="SSF47413">
    <property type="entry name" value="lambda repressor-like DNA-binding domains"/>
    <property type="match status" value="1"/>
</dbReference>
<evidence type="ECO:0000313" key="2">
    <source>
        <dbReference type="Proteomes" id="UP000191154"/>
    </source>
</evidence>
<evidence type="ECO:0000313" key="1">
    <source>
        <dbReference type="EMBL" id="OOM15908.1"/>
    </source>
</evidence>
<dbReference type="InterPro" id="IPR010982">
    <property type="entry name" value="Lambda_DNA-bd_dom_sf"/>
</dbReference>
<dbReference type="Pfam" id="PF13560">
    <property type="entry name" value="HTH_31"/>
    <property type="match status" value="1"/>
</dbReference>
<dbReference type="CDD" id="cd00093">
    <property type="entry name" value="HTH_XRE"/>
    <property type="match status" value="1"/>
</dbReference>
<protein>
    <submittedName>
        <fullName evidence="1">Helix-turn-helix protein</fullName>
    </submittedName>
</protein>
<accession>A0A1S8NG91</accession>
<proteinExistence type="predicted"/>
<dbReference type="GO" id="GO:0003677">
    <property type="term" value="F:DNA binding"/>
    <property type="evidence" value="ECO:0007669"/>
    <property type="project" value="InterPro"/>
</dbReference>
<reference evidence="1 2" key="1">
    <citation type="submission" date="2016-05" db="EMBL/GenBank/DDBJ databases">
        <title>Microbial solvent formation.</title>
        <authorList>
            <person name="Poehlein A."/>
            <person name="Montoya Solano J.D."/>
            <person name="Flitsch S."/>
            <person name="Krabben P."/>
            <person name="Duerre P."/>
            <person name="Daniel R."/>
        </authorList>
    </citation>
    <scope>NUCLEOTIDE SEQUENCE [LARGE SCALE GENOMIC DNA]</scope>
    <source>
        <strain evidence="1 2">L1-8</strain>
    </source>
</reference>
<dbReference type="InterPro" id="IPR001387">
    <property type="entry name" value="Cro/C1-type_HTH"/>
</dbReference>
<dbReference type="Gene3D" id="1.10.260.40">
    <property type="entry name" value="lambda repressor-like DNA-binding domains"/>
    <property type="match status" value="1"/>
</dbReference>
<gene>
    <name evidence="1" type="ORF">CLOSAC_01790</name>
</gene>
<dbReference type="GeneID" id="55475894"/>
<dbReference type="EMBL" id="LZYZ01000001">
    <property type="protein sequence ID" value="OOM15908.1"/>
    <property type="molecule type" value="Genomic_DNA"/>
</dbReference>